<dbReference type="STRING" id="213588.SAMN02745204_01388"/>
<dbReference type="Proteomes" id="UP000242857">
    <property type="component" value="Unassembled WGS sequence"/>
</dbReference>
<dbReference type="Pfam" id="PF13413">
    <property type="entry name" value="HTH_25"/>
    <property type="match status" value="1"/>
</dbReference>
<accession>A0A1M4XBX3</accession>
<dbReference type="RefSeq" id="WP_072755887.1">
    <property type="nucleotide sequence ID" value="NZ_FQUK01000020.1"/>
</dbReference>
<evidence type="ECO:0000259" key="2">
    <source>
        <dbReference type="Pfam" id="PF13464"/>
    </source>
</evidence>
<dbReference type="Pfam" id="PF13464">
    <property type="entry name" value="RodZ_C"/>
    <property type="match status" value="1"/>
</dbReference>
<sequence length="281" mass="30145">MTTSQAQDPTHAALSGCGARLRAAREAAGLRIEDVAARLHMPVRVVRWLEEEDWDRLGAPVFVRGQVRSYARLLGLGTTTMMEALDVAPVEPTRLVSRTHIPKLQWWTEQIGRRLVYIVLTLSLAVPAWVATRHHFAAAPAVAALDGRPTVPSKPHDQIQDQAQDQTEPRTVVASLAPLPAPTVAHPSASESSSAADILLRTHGKTWLKVTDRSGATLEQALLSAGEQRRFSTAQVGQLIIGDAQAVQLEVGGQPVDVSAHARANVARFAVSSDGSLVAAD</sequence>
<evidence type="ECO:0000313" key="3">
    <source>
        <dbReference type="EMBL" id="SHE90875.1"/>
    </source>
</evidence>
<dbReference type="InterPro" id="IPR010982">
    <property type="entry name" value="Lambda_DNA-bd_dom_sf"/>
</dbReference>
<dbReference type="InterPro" id="IPR050400">
    <property type="entry name" value="Bact_Cytoskel_RodZ"/>
</dbReference>
<proteinExistence type="predicted"/>
<dbReference type="AlphaFoldDB" id="A0A1M4XBX3"/>
<organism evidence="3 4">
    <name type="scientific">Thermomonas hydrothermalis</name>
    <dbReference type="NCBI Taxonomy" id="213588"/>
    <lineage>
        <taxon>Bacteria</taxon>
        <taxon>Pseudomonadati</taxon>
        <taxon>Pseudomonadota</taxon>
        <taxon>Gammaproteobacteria</taxon>
        <taxon>Lysobacterales</taxon>
        <taxon>Lysobacteraceae</taxon>
        <taxon>Thermomonas</taxon>
    </lineage>
</organism>
<keyword evidence="4" id="KW-1185">Reference proteome</keyword>
<dbReference type="PANTHER" id="PTHR34475">
    <property type="match status" value="1"/>
</dbReference>
<evidence type="ECO:0000256" key="1">
    <source>
        <dbReference type="SAM" id="MobiDB-lite"/>
    </source>
</evidence>
<gene>
    <name evidence="3" type="ORF">SAMN02745204_01388</name>
</gene>
<name>A0A1M4XBX3_9GAMM</name>
<dbReference type="Gene3D" id="1.10.260.40">
    <property type="entry name" value="lambda repressor-like DNA-binding domains"/>
    <property type="match status" value="1"/>
</dbReference>
<reference evidence="4" key="1">
    <citation type="submission" date="2016-11" db="EMBL/GenBank/DDBJ databases">
        <authorList>
            <person name="Varghese N."/>
            <person name="Submissions S."/>
        </authorList>
    </citation>
    <scope>NUCLEOTIDE SEQUENCE [LARGE SCALE GENOMIC DNA]</scope>
    <source>
        <strain evidence="4">DSM 14834</strain>
    </source>
</reference>
<dbReference type="GO" id="GO:0003677">
    <property type="term" value="F:DNA binding"/>
    <property type="evidence" value="ECO:0007669"/>
    <property type="project" value="InterPro"/>
</dbReference>
<dbReference type="OrthoDB" id="9790252at2"/>
<protein>
    <submittedName>
        <fullName evidence="3">Cytoskeleton protein RodZ</fullName>
    </submittedName>
</protein>
<feature type="domain" description="Cytoskeleton protein RodZ-like C-terminal" evidence="2">
    <location>
        <begin position="200"/>
        <end position="269"/>
    </location>
</feature>
<evidence type="ECO:0000313" key="4">
    <source>
        <dbReference type="Proteomes" id="UP000242857"/>
    </source>
</evidence>
<feature type="region of interest" description="Disordered" evidence="1">
    <location>
        <begin position="147"/>
        <end position="169"/>
    </location>
</feature>
<dbReference type="PANTHER" id="PTHR34475:SF1">
    <property type="entry name" value="CYTOSKELETON PROTEIN RODZ"/>
    <property type="match status" value="1"/>
</dbReference>
<dbReference type="InterPro" id="IPR025194">
    <property type="entry name" value="RodZ-like_C"/>
</dbReference>
<dbReference type="EMBL" id="FQUK01000020">
    <property type="protein sequence ID" value="SHE90875.1"/>
    <property type="molecule type" value="Genomic_DNA"/>
</dbReference>